<dbReference type="AlphaFoldDB" id="A0ABD7S6J0"/>
<feature type="compositionally biased region" description="Pro residues" evidence="1">
    <location>
        <begin position="54"/>
        <end position="63"/>
    </location>
</feature>
<dbReference type="NCBIfam" id="NF038382">
    <property type="entry name" value="RaxX_RiPP"/>
    <property type="match status" value="1"/>
</dbReference>
<accession>A0ABD7S6J0</accession>
<protein>
    <submittedName>
        <fullName evidence="2">Uncharacterized protein</fullName>
    </submittedName>
</protein>
<comment type="caution">
    <text evidence="2">The sequence shown here is derived from an EMBL/GenBank/DDBJ whole genome shotgun (WGS) entry which is preliminary data.</text>
</comment>
<feature type="compositionally biased region" description="Polar residues" evidence="1">
    <location>
        <begin position="7"/>
        <end position="17"/>
    </location>
</feature>
<evidence type="ECO:0000313" key="3">
    <source>
        <dbReference type="Proteomes" id="UP000320455"/>
    </source>
</evidence>
<gene>
    <name evidence="2" type="ORF">FQK01_17720</name>
</gene>
<sequence length="63" mass="6732">MELLKKSPSNGAGSLQRSAGAKGRLEPLDQRLWKHVGGGDYPPPGANDHHDPTQQPPPKKGKP</sequence>
<feature type="region of interest" description="Disordered" evidence="1">
    <location>
        <begin position="1"/>
        <end position="63"/>
    </location>
</feature>
<name>A0ABD7S6J0_XANVA</name>
<dbReference type="RefSeq" id="WP_146092222.1">
    <property type="nucleotide sequence ID" value="NZ_CP034649.1"/>
</dbReference>
<dbReference type="EMBL" id="VOCK01000036">
    <property type="protein sequence ID" value="TWQ50620.1"/>
    <property type="molecule type" value="Genomic_DNA"/>
</dbReference>
<evidence type="ECO:0000256" key="1">
    <source>
        <dbReference type="SAM" id="MobiDB-lite"/>
    </source>
</evidence>
<keyword evidence="3" id="KW-1185">Reference proteome</keyword>
<evidence type="ECO:0000313" key="2">
    <source>
        <dbReference type="EMBL" id="TWQ50620.1"/>
    </source>
</evidence>
<dbReference type="Proteomes" id="UP000320455">
    <property type="component" value="Unassembled WGS sequence"/>
</dbReference>
<organism evidence="2 3">
    <name type="scientific">Xanthomonas vasicola</name>
    <dbReference type="NCBI Taxonomy" id="56459"/>
    <lineage>
        <taxon>Bacteria</taxon>
        <taxon>Pseudomonadati</taxon>
        <taxon>Pseudomonadota</taxon>
        <taxon>Gammaproteobacteria</taxon>
        <taxon>Lysobacterales</taxon>
        <taxon>Lysobacteraceae</taxon>
        <taxon>Xanthomonas</taxon>
    </lineage>
</organism>
<reference evidence="3" key="1">
    <citation type="journal article" date="2020" name="Phytopathology">
        <title>Genomic acquisitions in emerging populations of Xanthomonas vasicola pv. vasculorum infecting corn in the U.S. and Argentina.</title>
        <authorList>
            <person name="Perez-Quintero A.L."/>
        </authorList>
    </citation>
    <scope>NUCLEOTIDE SEQUENCE [LARGE SCALE GENOMIC DNA]</scope>
    <source>
        <strain evidence="3">Xvh-L</strain>
    </source>
</reference>
<proteinExistence type="predicted"/>
<feature type="compositionally biased region" description="Basic and acidic residues" evidence="1">
    <location>
        <begin position="23"/>
        <end position="32"/>
    </location>
</feature>